<dbReference type="GO" id="GO:0050660">
    <property type="term" value="F:flavin adenine dinucleotide binding"/>
    <property type="evidence" value="ECO:0007669"/>
    <property type="project" value="InterPro"/>
</dbReference>
<dbReference type="GO" id="GO:0016614">
    <property type="term" value="F:oxidoreductase activity, acting on CH-OH group of donors"/>
    <property type="evidence" value="ECO:0007669"/>
    <property type="project" value="InterPro"/>
</dbReference>
<dbReference type="PANTHER" id="PTHR47190">
    <property type="entry name" value="DEHYDROGENASE, PUTATIVE-RELATED"/>
    <property type="match status" value="1"/>
</dbReference>
<protein>
    <recommendedName>
        <fullName evidence="5 6">Glucose-methanol-choline oxidoreductase N-terminal domain-containing protein</fullName>
    </recommendedName>
</protein>
<evidence type="ECO:0000256" key="4">
    <source>
        <dbReference type="SAM" id="SignalP"/>
    </source>
</evidence>
<dbReference type="InterPro" id="IPR007867">
    <property type="entry name" value="GMC_OxRtase_C"/>
</dbReference>
<evidence type="ECO:0000259" key="5">
    <source>
        <dbReference type="PROSITE" id="PS00623"/>
    </source>
</evidence>
<dbReference type="OrthoDB" id="413885at2759"/>
<dbReference type="EMBL" id="JAGTJS010000003">
    <property type="protein sequence ID" value="KAH7272186.1"/>
    <property type="molecule type" value="Genomic_DNA"/>
</dbReference>
<dbReference type="PROSITE" id="PS00624">
    <property type="entry name" value="GMC_OXRED_2"/>
    <property type="match status" value="1"/>
</dbReference>
<dbReference type="Pfam" id="PF00732">
    <property type="entry name" value="GMC_oxred_N"/>
    <property type="match status" value="1"/>
</dbReference>
<dbReference type="SUPFAM" id="SSF51905">
    <property type="entry name" value="FAD/NAD(P)-binding domain"/>
    <property type="match status" value="1"/>
</dbReference>
<comment type="caution">
    <text evidence="7">The sequence shown here is derived from an EMBL/GenBank/DDBJ whole genome shotgun (WGS) entry which is preliminary data.</text>
</comment>
<dbReference type="SUPFAM" id="SSF54373">
    <property type="entry name" value="FAD-linked reductases, C-terminal domain"/>
    <property type="match status" value="1"/>
</dbReference>
<feature type="signal peptide" evidence="4">
    <location>
        <begin position="1"/>
        <end position="20"/>
    </location>
</feature>
<keyword evidence="3" id="KW-0285">Flavoprotein</keyword>
<proteinExistence type="inferred from homology"/>
<feature type="binding site" evidence="2">
    <location>
        <position position="517"/>
    </location>
    <ligand>
        <name>FAD</name>
        <dbReference type="ChEBI" id="CHEBI:57692"/>
    </ligand>
</feature>
<dbReference type="InterPro" id="IPR036188">
    <property type="entry name" value="FAD/NAD-bd_sf"/>
</dbReference>
<name>A0A9P9L197_FUSSL</name>
<feature type="domain" description="Glucose-methanol-choline oxidoreductase N-terminal" evidence="6">
    <location>
        <begin position="281"/>
        <end position="295"/>
    </location>
</feature>
<dbReference type="InterPro" id="IPR012132">
    <property type="entry name" value="GMC_OxRdtase"/>
</dbReference>
<feature type="domain" description="Glucose-methanol-choline oxidoreductase N-terminal" evidence="5">
    <location>
        <begin position="112"/>
        <end position="135"/>
    </location>
</feature>
<dbReference type="InterPro" id="IPR053208">
    <property type="entry name" value="GMC_Oxidoreductase_CD"/>
</dbReference>
<evidence type="ECO:0000313" key="8">
    <source>
        <dbReference type="Proteomes" id="UP000736672"/>
    </source>
</evidence>
<comment type="cofactor">
    <cofactor evidence="2">
        <name>FAD</name>
        <dbReference type="ChEBI" id="CHEBI:57692"/>
    </cofactor>
</comment>
<feature type="chain" id="PRO_5040456734" description="Glucose-methanol-choline oxidoreductase N-terminal domain-containing protein" evidence="4">
    <location>
        <begin position="21"/>
        <end position="551"/>
    </location>
</feature>
<dbReference type="Gene3D" id="3.30.410.10">
    <property type="entry name" value="Cholesterol Oxidase, domain 2"/>
    <property type="match status" value="1"/>
</dbReference>
<dbReference type="PANTHER" id="PTHR47190:SF4">
    <property type="entry name" value="DEHYDROGENASE, PUTATIVE-RELATED"/>
    <property type="match status" value="1"/>
</dbReference>
<dbReference type="Proteomes" id="UP000736672">
    <property type="component" value="Unassembled WGS sequence"/>
</dbReference>
<evidence type="ECO:0000313" key="7">
    <source>
        <dbReference type="EMBL" id="KAH7272186.1"/>
    </source>
</evidence>
<dbReference type="InterPro" id="IPR000172">
    <property type="entry name" value="GMC_OxRdtase_N"/>
</dbReference>
<keyword evidence="2 3" id="KW-0274">FAD</keyword>
<evidence type="ECO:0000256" key="1">
    <source>
        <dbReference type="ARBA" id="ARBA00010790"/>
    </source>
</evidence>
<dbReference type="AlphaFoldDB" id="A0A9P9L197"/>
<evidence type="ECO:0000256" key="3">
    <source>
        <dbReference type="RuleBase" id="RU003968"/>
    </source>
</evidence>
<comment type="similarity">
    <text evidence="1 3">Belongs to the GMC oxidoreductase family.</text>
</comment>
<evidence type="ECO:0000259" key="6">
    <source>
        <dbReference type="PROSITE" id="PS00624"/>
    </source>
</evidence>
<dbReference type="PIRSF" id="PIRSF000137">
    <property type="entry name" value="Alcohol_oxidase"/>
    <property type="match status" value="1"/>
</dbReference>
<evidence type="ECO:0000256" key="2">
    <source>
        <dbReference type="PIRSR" id="PIRSR000137-2"/>
    </source>
</evidence>
<reference evidence="7" key="1">
    <citation type="journal article" date="2021" name="Nat. Commun.">
        <title>Genetic determinants of endophytism in the Arabidopsis root mycobiome.</title>
        <authorList>
            <person name="Mesny F."/>
            <person name="Miyauchi S."/>
            <person name="Thiergart T."/>
            <person name="Pickel B."/>
            <person name="Atanasova L."/>
            <person name="Karlsson M."/>
            <person name="Huettel B."/>
            <person name="Barry K.W."/>
            <person name="Haridas S."/>
            <person name="Chen C."/>
            <person name="Bauer D."/>
            <person name="Andreopoulos W."/>
            <person name="Pangilinan J."/>
            <person name="LaButti K."/>
            <person name="Riley R."/>
            <person name="Lipzen A."/>
            <person name="Clum A."/>
            <person name="Drula E."/>
            <person name="Henrissat B."/>
            <person name="Kohler A."/>
            <person name="Grigoriev I.V."/>
            <person name="Martin F.M."/>
            <person name="Hacquard S."/>
        </authorList>
    </citation>
    <scope>NUCLEOTIDE SEQUENCE</scope>
    <source>
        <strain evidence="7">FSSC 5 MPI-SDFR-AT-0091</strain>
    </source>
</reference>
<dbReference type="PROSITE" id="PS00623">
    <property type="entry name" value="GMC_OXRED_1"/>
    <property type="match status" value="1"/>
</dbReference>
<accession>A0A9P9L197</accession>
<organism evidence="7 8">
    <name type="scientific">Fusarium solani</name>
    <name type="common">Filamentous fungus</name>
    <dbReference type="NCBI Taxonomy" id="169388"/>
    <lineage>
        <taxon>Eukaryota</taxon>
        <taxon>Fungi</taxon>
        <taxon>Dikarya</taxon>
        <taxon>Ascomycota</taxon>
        <taxon>Pezizomycotina</taxon>
        <taxon>Sordariomycetes</taxon>
        <taxon>Hypocreomycetidae</taxon>
        <taxon>Hypocreales</taxon>
        <taxon>Nectriaceae</taxon>
        <taxon>Fusarium</taxon>
        <taxon>Fusarium solani species complex</taxon>
    </lineage>
</organism>
<sequence>MKLAILSSSALLGLASTVTAKQSSASTRSTTYDYIISGAGASGLVVAERLADAGHSVLLIERGGPSYYATGNRDDLMKWNETVTAYDVPGMAFHTDTSPTIQWCRDIAASAGCLLGGSTVLNALMYIRPRAADFEAWPKGWRWEDGVADAAESIFKRMPGSILPSANGKHYDNGAFEIMSEFLESNGWDEVDALHDAESKDKVFTHPPWLDQISNGLRGGPVRDILPDAEALPNFSLQLNAMVLRAVRKGPVVTGVEVEHKDGSREVIKLNKGGSVVLASGTHSTPRVLFNSGIGPKKQLQIVASGSTGIKLPPRTQWIELPVGQHLQDHPIVLVQFQTKEGLTALPKTAWTEPNQESVDLFAQGSGLLAQSGQRLNFWKSVEGSDGVTRYVQGTVNAPSNNTIEAKVYLTHGLTSVGTLEITADGRTNITQKPILNTEGDREALKTFVDELLGYARKPGSILTVPSNLTAETILEVSYSGNHHLGSANMGAKNDGRSVVGPDTRVWGTKNLFVVDGSMHPEVPTGNTQASIMVAAAHAANKILKASSKRY</sequence>
<keyword evidence="4" id="KW-0732">Signal</keyword>
<gene>
    <name evidence="7" type="ORF">B0J15DRAFT_572889</name>
</gene>
<keyword evidence="8" id="KW-1185">Reference proteome</keyword>
<feature type="binding site" evidence="2">
    <location>
        <position position="243"/>
    </location>
    <ligand>
        <name>FAD</name>
        <dbReference type="ChEBI" id="CHEBI:57692"/>
    </ligand>
</feature>
<dbReference type="Pfam" id="PF05199">
    <property type="entry name" value="GMC_oxred_C"/>
    <property type="match status" value="1"/>
</dbReference>
<dbReference type="Gene3D" id="3.50.50.60">
    <property type="entry name" value="FAD/NAD(P)-binding domain"/>
    <property type="match status" value="1"/>
</dbReference>